<protein>
    <submittedName>
        <fullName evidence="1">Uncharacterized protein</fullName>
    </submittedName>
</protein>
<proteinExistence type="predicted"/>
<keyword evidence="2" id="KW-1185">Reference proteome</keyword>
<organism evidence="1 2">
    <name type="scientific">Tritrichomonas foetus</name>
    <dbReference type="NCBI Taxonomy" id="1144522"/>
    <lineage>
        <taxon>Eukaryota</taxon>
        <taxon>Metamonada</taxon>
        <taxon>Parabasalia</taxon>
        <taxon>Tritrichomonadida</taxon>
        <taxon>Tritrichomonadidae</taxon>
        <taxon>Tritrichomonas</taxon>
    </lineage>
</organism>
<dbReference type="Proteomes" id="UP000179807">
    <property type="component" value="Unassembled WGS sequence"/>
</dbReference>
<dbReference type="RefSeq" id="XP_068350486.1">
    <property type="nucleotide sequence ID" value="XM_068510851.1"/>
</dbReference>
<name>A0A1J4JIJ5_9EUKA</name>
<evidence type="ECO:0000313" key="2">
    <source>
        <dbReference type="Proteomes" id="UP000179807"/>
    </source>
</evidence>
<gene>
    <name evidence="1" type="ORF">TRFO_36472</name>
</gene>
<comment type="caution">
    <text evidence="1">The sequence shown here is derived from an EMBL/GenBank/DDBJ whole genome shotgun (WGS) entry which is preliminary data.</text>
</comment>
<dbReference type="AlphaFoldDB" id="A0A1J4JIJ5"/>
<reference evidence="1" key="1">
    <citation type="submission" date="2016-10" db="EMBL/GenBank/DDBJ databases">
        <authorList>
            <person name="Benchimol M."/>
            <person name="Almeida L.G."/>
            <person name="Vasconcelos A.T."/>
            <person name="Perreira-Neves A."/>
            <person name="Rosa I.A."/>
            <person name="Tasca T."/>
            <person name="Bogo M.R."/>
            <person name="de Souza W."/>
        </authorList>
    </citation>
    <scope>NUCLEOTIDE SEQUENCE [LARGE SCALE GENOMIC DNA]</scope>
    <source>
        <strain evidence="1">K</strain>
    </source>
</reference>
<dbReference type="EMBL" id="MLAK01001122">
    <property type="protein sequence ID" value="OHS97349.1"/>
    <property type="molecule type" value="Genomic_DNA"/>
</dbReference>
<dbReference type="GeneID" id="94845555"/>
<dbReference type="VEuPathDB" id="TrichDB:TRFO_36472"/>
<evidence type="ECO:0000313" key="1">
    <source>
        <dbReference type="EMBL" id="OHS97349.1"/>
    </source>
</evidence>
<accession>A0A1J4JIJ5</accession>
<sequence>MASKESHISQLSQEIKAYLGNHPDKIEEYENILQKFSSNNENSSILINKLIALFQGNHTIVKKITDGLKTSSPEAAAISSYFKMEKYIQTFFLGNGKNQVSNIKVELYRYMSTIVLLTIQEFLPSSFLNIKLKSIQNLVTTAFIQKINEYMQQIVPIMHSVRVALCDIYLTDRTTSRNKFFMKSSVKASTPMKLIVMAHLQLTDQAQISSFVKCLSLFGFGFLNDELTSKWLTEIDPIIGDFFGFCPDFNDQYKFHPSRIYAQITESELTEDQIQWLFGQQLMTAIMRMPSMHGDNIFISAASSERKSFTKKHLNQIEPSIPDLKSVTFYHSMKIIINHIRKGSPLTGIEESLKAIYGNLAPNLDAIEKNVQFLLKFYERCKSFGGRAKKEFHFLTKQKLETIDINSKEWRVIYWPIIQKSFLTRGIILNGFHSKPLSKKLEMAVYYFVNSFVKHFKSIQESYQLFNQIMQSGGTFYCLESVPLAIIYFMEISKMIQEMMPITKKELESISNLLFNEEPPLKKYSGKFISQIDIPALNFVQCLGKLQNCEIGIVDNLSEIIGAFDNEYYYKIDISKECIHIEASYNLLCHIK</sequence>